<name>A0A0F9V7X2_9ZZZZ</name>
<evidence type="ECO:0000313" key="1">
    <source>
        <dbReference type="EMBL" id="KKN95787.1"/>
    </source>
</evidence>
<organism evidence="1">
    <name type="scientific">marine sediment metagenome</name>
    <dbReference type="NCBI Taxonomy" id="412755"/>
    <lineage>
        <taxon>unclassified sequences</taxon>
        <taxon>metagenomes</taxon>
        <taxon>ecological metagenomes</taxon>
    </lineage>
</organism>
<comment type="caution">
    <text evidence="1">The sequence shown here is derived from an EMBL/GenBank/DDBJ whole genome shotgun (WGS) entry which is preliminary data.</text>
</comment>
<accession>A0A0F9V7X2</accession>
<protein>
    <submittedName>
        <fullName evidence="1">Uncharacterized protein</fullName>
    </submittedName>
</protein>
<reference evidence="1" key="1">
    <citation type="journal article" date="2015" name="Nature">
        <title>Complex archaea that bridge the gap between prokaryotes and eukaryotes.</title>
        <authorList>
            <person name="Spang A."/>
            <person name="Saw J.H."/>
            <person name="Jorgensen S.L."/>
            <person name="Zaremba-Niedzwiedzka K."/>
            <person name="Martijn J."/>
            <person name="Lind A.E."/>
            <person name="van Eijk R."/>
            <person name="Schleper C."/>
            <person name="Guy L."/>
            <person name="Ettema T.J."/>
        </authorList>
    </citation>
    <scope>NUCLEOTIDE SEQUENCE</scope>
</reference>
<sequence length="71" mass="8235">MEIADWRLIQMGLRQVFIIVVNEGSKDEKNIKCLNENCGEQYFIIISSVFKGPLTIRCIYCCTEAIYQKVN</sequence>
<dbReference type="EMBL" id="LAZR01000069">
    <property type="protein sequence ID" value="KKN95787.1"/>
    <property type="molecule type" value="Genomic_DNA"/>
</dbReference>
<proteinExistence type="predicted"/>
<dbReference type="AlphaFoldDB" id="A0A0F9V7X2"/>
<gene>
    <name evidence="1" type="ORF">LCGC14_0176560</name>
</gene>